<dbReference type="Proteomes" id="UP000004263">
    <property type="component" value="Unassembled WGS sequence"/>
</dbReference>
<protein>
    <submittedName>
        <fullName evidence="1">Uncharacterized protein</fullName>
    </submittedName>
</protein>
<dbReference type="STRING" id="207949.RED65_04520"/>
<dbReference type="RefSeq" id="WP_007016514.1">
    <property type="nucleotide sequence ID" value="NZ_AAQH01000017.1"/>
</dbReference>
<dbReference type="AlphaFoldDB" id="Q1MZW6"/>
<comment type="caution">
    <text evidence="1">The sequence shown here is derived from an EMBL/GenBank/DDBJ whole genome shotgun (WGS) entry which is preliminary data.</text>
</comment>
<accession>Q1MZW6</accession>
<evidence type="ECO:0000313" key="1">
    <source>
        <dbReference type="EMBL" id="EAT11441.1"/>
    </source>
</evidence>
<dbReference type="HOGENOM" id="CLU_1746098_0_0_6"/>
<dbReference type="EMBL" id="AAQH01000017">
    <property type="protein sequence ID" value="EAT11441.1"/>
    <property type="molecule type" value="Genomic_DNA"/>
</dbReference>
<name>Q1MZW6_9GAMM</name>
<evidence type="ECO:0000313" key="2">
    <source>
        <dbReference type="Proteomes" id="UP000004263"/>
    </source>
</evidence>
<proteinExistence type="predicted"/>
<keyword evidence="2" id="KW-1185">Reference proteome</keyword>
<reference evidence="1 2" key="1">
    <citation type="submission" date="2006-03" db="EMBL/GenBank/DDBJ databases">
        <authorList>
            <person name="Pinhassi J."/>
            <person name="Pedros-Alio C."/>
            <person name="Ferriera S."/>
            <person name="Johnson J."/>
            <person name="Kravitz S."/>
            <person name="Halpern A."/>
            <person name="Remington K."/>
            <person name="Beeson K."/>
            <person name="Tran B."/>
            <person name="Rogers Y.-H."/>
            <person name="Friedman R."/>
            <person name="Venter J.C."/>
        </authorList>
    </citation>
    <scope>NUCLEOTIDE SEQUENCE [LARGE SCALE GENOMIC DNA]</scope>
    <source>
        <strain evidence="1 2">RED65</strain>
    </source>
</reference>
<gene>
    <name evidence="1" type="ORF">RED65_04520</name>
</gene>
<organism evidence="1 2">
    <name type="scientific">Bermanella marisrubri</name>
    <dbReference type="NCBI Taxonomy" id="207949"/>
    <lineage>
        <taxon>Bacteria</taxon>
        <taxon>Pseudomonadati</taxon>
        <taxon>Pseudomonadota</taxon>
        <taxon>Gammaproteobacteria</taxon>
        <taxon>Oceanospirillales</taxon>
        <taxon>Oceanospirillaceae</taxon>
        <taxon>Bermanella</taxon>
    </lineage>
</organism>
<sequence>MKQTFALIFLMGVIGFIVLMPHQQNSTSDWSDWIEKTTTLFEDSGKLFKDIGQDAQDEMEPSPSITPAKDDVDEQLQALLPPERLDLKVDPMTLDDSAIPLETAAEQHQFSNLFEPRVKDQKPAFKGKLHTDENNEIIGAEMHLAIPTN</sequence>